<feature type="transmembrane region" description="Helical" evidence="15">
    <location>
        <begin position="186"/>
        <end position="206"/>
    </location>
</feature>
<dbReference type="GO" id="GO:1990246">
    <property type="term" value="C:uniplex complex"/>
    <property type="evidence" value="ECO:0007669"/>
    <property type="project" value="TreeGrafter"/>
</dbReference>
<evidence type="ECO:0000256" key="16">
    <source>
        <dbReference type="SAM" id="Coils"/>
    </source>
</evidence>
<evidence type="ECO:0000256" key="4">
    <source>
        <dbReference type="ARBA" id="ARBA00022568"/>
    </source>
</evidence>
<keyword evidence="5 15" id="KW-0107">Calcium channel</keyword>
<keyword evidence="6 15" id="KW-0812">Transmembrane</keyword>
<feature type="domain" description="Calcium uniporter protein C-terminal" evidence="17">
    <location>
        <begin position="69"/>
        <end position="272"/>
    </location>
</feature>
<protein>
    <recommendedName>
        <fullName evidence="15">Calcium uniporter protein</fullName>
    </recommendedName>
</protein>
<dbReference type="GO" id="GO:0005262">
    <property type="term" value="F:calcium channel activity"/>
    <property type="evidence" value="ECO:0007669"/>
    <property type="project" value="UniProtKB-UniRule"/>
</dbReference>
<evidence type="ECO:0000256" key="3">
    <source>
        <dbReference type="ARBA" id="ARBA00022448"/>
    </source>
</evidence>
<evidence type="ECO:0000259" key="17">
    <source>
        <dbReference type="Pfam" id="PF04678"/>
    </source>
</evidence>
<evidence type="ECO:0000313" key="18">
    <source>
        <dbReference type="EMBL" id="CAG9560684.1"/>
    </source>
</evidence>
<reference evidence="18" key="1">
    <citation type="submission" date="2021-09" db="EMBL/GenBank/DDBJ databases">
        <authorList>
            <person name="Martin H S."/>
        </authorList>
    </citation>
    <scope>NUCLEOTIDE SEQUENCE</scope>
</reference>
<sequence>MKQSVPTDERASGARNQAANVVVTEVLVTYRRGLPVITVPLPSRRERCRFTLRPVSQTVGDLLEQVKAEDRGVERAVALAADERVRIAASDTVESLLENDFRLLINDTEYYVKSPPQERLSTEEITRLSDVRNLVNQLYEALNVREHQIRKERELRAQLEKLTAELQPLEEKRMTLEHETARSTSALTWVGLGLMGVQFGVLARLTWWEYSWDIMEPVTYFVTYGTAMAAYAYFVLTKQEYILPDVKDRQHLITLHKKAKKIGLDINQYNHLKDEVDKLQKDLARLRDPLQIHLPVNRMDEKRSPLTKIKDMLEETTKKMKIT</sequence>
<comment type="similarity">
    <text evidence="2 15">Belongs to the MCU (TC 1.A.77) family.</text>
</comment>
<evidence type="ECO:0000313" key="19">
    <source>
        <dbReference type="Proteomes" id="UP000789524"/>
    </source>
</evidence>
<keyword evidence="3 15" id="KW-0813">Transport</keyword>
<evidence type="ECO:0000256" key="13">
    <source>
        <dbReference type="ARBA" id="ARBA00023303"/>
    </source>
</evidence>
<dbReference type="AlphaFoldDB" id="A0A8J2VQ36"/>
<keyword evidence="12 15" id="KW-0472">Membrane</keyword>
<evidence type="ECO:0000256" key="6">
    <source>
        <dbReference type="ARBA" id="ARBA00022692"/>
    </source>
</evidence>
<comment type="subcellular location">
    <subcellularLocation>
        <location evidence="1 15">Mitochondrion inner membrane</location>
        <topology evidence="1 15">Multi-pass membrane protein</topology>
    </subcellularLocation>
</comment>
<proteinExistence type="inferred from homology"/>
<evidence type="ECO:0000256" key="7">
    <source>
        <dbReference type="ARBA" id="ARBA00022792"/>
    </source>
</evidence>
<feature type="transmembrane region" description="Helical" evidence="15">
    <location>
        <begin position="218"/>
        <end position="236"/>
    </location>
</feature>
<evidence type="ECO:0000256" key="5">
    <source>
        <dbReference type="ARBA" id="ARBA00022673"/>
    </source>
</evidence>
<evidence type="ECO:0000256" key="9">
    <source>
        <dbReference type="ARBA" id="ARBA00022989"/>
    </source>
</evidence>
<dbReference type="Pfam" id="PF04678">
    <property type="entry name" value="MCU"/>
    <property type="match status" value="1"/>
</dbReference>
<evidence type="ECO:0000256" key="10">
    <source>
        <dbReference type="ARBA" id="ARBA00023065"/>
    </source>
</evidence>
<dbReference type="Proteomes" id="UP000789524">
    <property type="component" value="Unassembled WGS sequence"/>
</dbReference>
<evidence type="ECO:0000256" key="1">
    <source>
        <dbReference type="ARBA" id="ARBA00004448"/>
    </source>
</evidence>
<keyword evidence="8 15" id="KW-0106">Calcium</keyword>
<dbReference type="GO" id="GO:0015292">
    <property type="term" value="F:uniporter activity"/>
    <property type="evidence" value="ECO:0007669"/>
    <property type="project" value="UniProtKB-UniRule"/>
</dbReference>
<dbReference type="EMBL" id="CAKASE010000045">
    <property type="protein sequence ID" value="CAG9560684.1"/>
    <property type="molecule type" value="Genomic_DNA"/>
</dbReference>
<comment type="caution">
    <text evidence="18">The sequence shown here is derived from an EMBL/GenBank/DDBJ whole genome shotgun (WGS) entry which is preliminary data.</text>
</comment>
<feature type="coiled-coil region" evidence="16">
    <location>
        <begin position="145"/>
        <end position="179"/>
    </location>
</feature>
<dbReference type="InterPro" id="IPR039055">
    <property type="entry name" value="MCU_fam"/>
</dbReference>
<evidence type="ECO:0000256" key="14">
    <source>
        <dbReference type="ARBA" id="ARBA00036634"/>
    </source>
</evidence>
<dbReference type="OrthoDB" id="278338at2759"/>
<dbReference type="PANTHER" id="PTHR13462">
    <property type="entry name" value="CALCIUM UNIPORTER PROTEIN, MITOCHONDRIAL"/>
    <property type="match status" value="1"/>
</dbReference>
<keyword evidence="16" id="KW-0175">Coiled coil</keyword>
<dbReference type="PANTHER" id="PTHR13462:SF10">
    <property type="entry name" value="CALCIUM UNIPORTER PROTEIN, MITOCHONDRIAL"/>
    <property type="match status" value="1"/>
</dbReference>
<dbReference type="GO" id="GO:0051560">
    <property type="term" value="P:mitochondrial calcium ion homeostasis"/>
    <property type="evidence" value="ECO:0007669"/>
    <property type="project" value="UniProtKB-UniRule"/>
</dbReference>
<dbReference type="GO" id="GO:0036444">
    <property type="term" value="P:calcium import into the mitochondrion"/>
    <property type="evidence" value="ECO:0007669"/>
    <property type="project" value="TreeGrafter"/>
</dbReference>
<name>A0A8J2VQ36_9NEOP</name>
<keyword evidence="9 15" id="KW-1133">Transmembrane helix</keyword>
<gene>
    <name evidence="18" type="ORF">DCHRY22_LOCUS2303</name>
</gene>
<evidence type="ECO:0000256" key="2">
    <source>
        <dbReference type="ARBA" id="ARBA00005653"/>
    </source>
</evidence>
<evidence type="ECO:0000256" key="8">
    <source>
        <dbReference type="ARBA" id="ARBA00022837"/>
    </source>
</evidence>
<keyword evidence="7 15" id="KW-0999">Mitochondrion inner membrane</keyword>
<keyword evidence="13 15" id="KW-0407">Ion channel</keyword>
<keyword evidence="10 15" id="KW-0406">Ion transport</keyword>
<keyword evidence="11 15" id="KW-0496">Mitochondrion</keyword>
<dbReference type="InterPro" id="IPR006769">
    <property type="entry name" value="MCU_C"/>
</dbReference>
<keyword evidence="19" id="KW-1185">Reference proteome</keyword>
<comment type="function">
    <text evidence="15">Mitochondrial inner membrane calcium uniporter that mediates calcium uptake into mitochondria. Mitochondrial calcium homeostasis plays key roles in cellular physiology and regulates cell bioenergetics, cytoplasmic calcium signals and activation of cell death pathways.</text>
</comment>
<keyword evidence="4 15" id="KW-0109">Calcium transport</keyword>
<comment type="domain">
    <text evidence="15">The selectivity filter, in which calcium ions are arranged in single file, is composed of two acidic rings separated by one helical turn along the central axis of the channel pore.</text>
</comment>
<comment type="catalytic activity">
    <reaction evidence="14">
        <text>Ca(2+)(in) = Ca(2+)(out)</text>
        <dbReference type="Rhea" id="RHEA:29671"/>
        <dbReference type="ChEBI" id="CHEBI:29108"/>
    </reaction>
</comment>
<evidence type="ECO:0000256" key="12">
    <source>
        <dbReference type="ARBA" id="ARBA00023136"/>
    </source>
</evidence>
<accession>A0A8J2VQ36</accession>
<organism evidence="18 19">
    <name type="scientific">Danaus chrysippus</name>
    <name type="common">African queen</name>
    <dbReference type="NCBI Taxonomy" id="151541"/>
    <lineage>
        <taxon>Eukaryota</taxon>
        <taxon>Metazoa</taxon>
        <taxon>Ecdysozoa</taxon>
        <taxon>Arthropoda</taxon>
        <taxon>Hexapoda</taxon>
        <taxon>Insecta</taxon>
        <taxon>Pterygota</taxon>
        <taxon>Neoptera</taxon>
        <taxon>Endopterygota</taxon>
        <taxon>Lepidoptera</taxon>
        <taxon>Glossata</taxon>
        <taxon>Ditrysia</taxon>
        <taxon>Papilionoidea</taxon>
        <taxon>Nymphalidae</taxon>
        <taxon>Danainae</taxon>
        <taxon>Danaini</taxon>
        <taxon>Danaina</taxon>
        <taxon>Danaus</taxon>
        <taxon>Anosia</taxon>
    </lineage>
</organism>
<evidence type="ECO:0000256" key="11">
    <source>
        <dbReference type="ARBA" id="ARBA00023128"/>
    </source>
</evidence>
<evidence type="ECO:0000256" key="15">
    <source>
        <dbReference type="RuleBase" id="RU367035"/>
    </source>
</evidence>